<feature type="signal peptide" evidence="1">
    <location>
        <begin position="1"/>
        <end position="24"/>
    </location>
</feature>
<proteinExistence type="predicted"/>
<reference evidence="3 4" key="1">
    <citation type="submission" date="2020-05" db="EMBL/GenBank/DDBJ databases">
        <title>Genomic Encyclopedia of Type Strains, Phase IV (KMG-V): Genome sequencing to study the core and pangenomes of soil and plant-associated prokaryotes.</title>
        <authorList>
            <person name="Whitman W."/>
        </authorList>
    </citation>
    <scope>NUCLEOTIDE SEQUENCE [LARGE SCALE GENOMIC DNA]</scope>
    <source>
        <strain evidence="3 4">9A</strain>
    </source>
</reference>
<organism evidence="3 4">
    <name type="scientific">Hymenobacter caeli</name>
    <dbReference type="NCBI Taxonomy" id="2735894"/>
    <lineage>
        <taxon>Bacteria</taxon>
        <taxon>Pseudomonadati</taxon>
        <taxon>Bacteroidota</taxon>
        <taxon>Cytophagia</taxon>
        <taxon>Cytophagales</taxon>
        <taxon>Hymenobacteraceae</taxon>
        <taxon>Hymenobacter</taxon>
    </lineage>
</organism>
<comment type="caution">
    <text evidence="3">The sequence shown here is derived from an EMBL/GenBank/DDBJ whole genome shotgun (WGS) entry which is preliminary data.</text>
</comment>
<evidence type="ECO:0000259" key="2">
    <source>
        <dbReference type="Pfam" id="PF14339"/>
    </source>
</evidence>
<feature type="chain" id="PRO_5046994081" description="DUF4394 domain-containing protein" evidence="1">
    <location>
        <begin position="25"/>
        <end position="505"/>
    </location>
</feature>
<keyword evidence="1" id="KW-0732">Signal</keyword>
<feature type="domain" description="DUF4394" evidence="2">
    <location>
        <begin position="286"/>
        <end position="494"/>
    </location>
</feature>
<dbReference type="SUPFAM" id="SSF69322">
    <property type="entry name" value="Tricorn protease domain 2"/>
    <property type="match status" value="1"/>
</dbReference>
<gene>
    <name evidence="3" type="ORF">HNP98_001197</name>
</gene>
<evidence type="ECO:0000256" key="1">
    <source>
        <dbReference type="SAM" id="SignalP"/>
    </source>
</evidence>
<sequence>MRYSSLKSVGSLSLLLGLTGLFTACQDDSDTVTINKIDLTFQALSDNNQLLQFNANNVATAPAAVTITGLQSNERILSVDYRPATGQLYGLGSTSRLYVINPATGVARAIGAGAFTPAISGTSATIDFNPTVDRLRLVSNTGQNLRLNPETGAVAATDGSINGAAGATVAAAAYTNPVAGASTTVLYDIDPATDKLYRQDPPNDGTLVAIGDLGVNVTGAAGFDIAAVDNNAFAALTVDNRAGLYKIDLATGRATRYDNFPAGTNIIGVAIPTQAVAYGVDADNNFVAFNPTAPQTQVAKPLTGLQTGERIVGLDMRPLNGQLYGLGSTNRLYTINSSSGAAAVVGTGTPLALTGTNFGFDFNPTVDRIRIVSDAGVNLRVNPADGVAIVDGNLNPGTPSVTAAAYTNNFAGATTTVLFAIDSNTDALYRQDPPNAGTLVSVGALGVNTTGVNGFDIGGTSGTGFAVLTVGTTASVYTINLTTGAAAKGADLPRPLQAMAVGLGF</sequence>
<accession>A0ABX2FPP3</accession>
<feature type="domain" description="DUF4394" evidence="2">
    <location>
        <begin position="49"/>
        <end position="270"/>
    </location>
</feature>
<dbReference type="RefSeq" id="WP_173809123.1">
    <property type="nucleotide sequence ID" value="NZ_JABSNP010000004.1"/>
</dbReference>
<dbReference type="Proteomes" id="UP000779507">
    <property type="component" value="Unassembled WGS sequence"/>
</dbReference>
<dbReference type="Pfam" id="PF14339">
    <property type="entry name" value="DUF4394"/>
    <property type="match status" value="2"/>
</dbReference>
<evidence type="ECO:0000313" key="3">
    <source>
        <dbReference type="EMBL" id="NRT18380.1"/>
    </source>
</evidence>
<protein>
    <recommendedName>
        <fullName evidence="2">DUF4394 domain-containing protein</fullName>
    </recommendedName>
</protein>
<keyword evidence="4" id="KW-1185">Reference proteome</keyword>
<dbReference type="InterPro" id="IPR025507">
    <property type="entry name" value="DUF4394"/>
</dbReference>
<name>A0ABX2FPP3_9BACT</name>
<dbReference type="PROSITE" id="PS51257">
    <property type="entry name" value="PROKAR_LIPOPROTEIN"/>
    <property type="match status" value="1"/>
</dbReference>
<evidence type="ECO:0000313" key="4">
    <source>
        <dbReference type="Proteomes" id="UP000779507"/>
    </source>
</evidence>
<dbReference type="SUPFAM" id="SSF63825">
    <property type="entry name" value="YWTD domain"/>
    <property type="match status" value="1"/>
</dbReference>
<dbReference type="EMBL" id="JABSNP010000004">
    <property type="protein sequence ID" value="NRT18380.1"/>
    <property type="molecule type" value="Genomic_DNA"/>
</dbReference>